<accession>A0ACC2FVK8</accession>
<evidence type="ECO:0000313" key="2">
    <source>
        <dbReference type="Proteomes" id="UP001157502"/>
    </source>
</evidence>
<organism evidence="1 2">
    <name type="scientific">Dallia pectoralis</name>
    <name type="common">Alaska blackfish</name>
    <dbReference type="NCBI Taxonomy" id="75939"/>
    <lineage>
        <taxon>Eukaryota</taxon>
        <taxon>Metazoa</taxon>
        <taxon>Chordata</taxon>
        <taxon>Craniata</taxon>
        <taxon>Vertebrata</taxon>
        <taxon>Euteleostomi</taxon>
        <taxon>Actinopterygii</taxon>
        <taxon>Neopterygii</taxon>
        <taxon>Teleostei</taxon>
        <taxon>Protacanthopterygii</taxon>
        <taxon>Esociformes</taxon>
        <taxon>Umbridae</taxon>
        <taxon>Dallia</taxon>
    </lineage>
</organism>
<dbReference type="Proteomes" id="UP001157502">
    <property type="component" value="Chromosome 21"/>
</dbReference>
<gene>
    <name evidence="1" type="ORF">DPEC_G00244480</name>
</gene>
<keyword evidence="2" id="KW-1185">Reference proteome</keyword>
<sequence>MESQQVFVVHGPFDGNRLRTARVHGNYSVDLTRDVGRREMTGGVISVASVRIEIWILAPTFNEVIFTRTPELIRSPPPDNPPAITTSCTPLDLTDGLTEPTLRQCPPARTVSEATPPFHIALLRCRSRISRNE</sequence>
<evidence type="ECO:0000313" key="1">
    <source>
        <dbReference type="EMBL" id="KAJ7995429.1"/>
    </source>
</evidence>
<reference evidence="1" key="1">
    <citation type="submission" date="2021-05" db="EMBL/GenBank/DDBJ databases">
        <authorList>
            <person name="Pan Q."/>
            <person name="Jouanno E."/>
            <person name="Zahm M."/>
            <person name="Klopp C."/>
            <person name="Cabau C."/>
            <person name="Louis A."/>
            <person name="Berthelot C."/>
            <person name="Parey E."/>
            <person name="Roest Crollius H."/>
            <person name="Montfort J."/>
            <person name="Robinson-Rechavi M."/>
            <person name="Bouchez O."/>
            <person name="Lampietro C."/>
            <person name="Lopez Roques C."/>
            <person name="Donnadieu C."/>
            <person name="Postlethwait J."/>
            <person name="Bobe J."/>
            <person name="Dillon D."/>
            <person name="Chandos A."/>
            <person name="von Hippel F."/>
            <person name="Guiguen Y."/>
        </authorList>
    </citation>
    <scope>NUCLEOTIDE SEQUENCE</scope>
    <source>
        <strain evidence="1">YG-Jan2019</strain>
    </source>
</reference>
<protein>
    <submittedName>
        <fullName evidence="1">Uncharacterized protein</fullName>
    </submittedName>
</protein>
<comment type="caution">
    <text evidence="1">The sequence shown here is derived from an EMBL/GenBank/DDBJ whole genome shotgun (WGS) entry which is preliminary data.</text>
</comment>
<name>A0ACC2FVK8_DALPE</name>
<proteinExistence type="predicted"/>
<dbReference type="EMBL" id="CM055748">
    <property type="protein sequence ID" value="KAJ7995429.1"/>
    <property type="molecule type" value="Genomic_DNA"/>
</dbReference>